<dbReference type="PANTHER" id="PTHR46502:SF2">
    <property type="entry name" value="16 KDA PHLOEM PROTEIN 2"/>
    <property type="match status" value="1"/>
</dbReference>
<gene>
    <name evidence="4" type="ORF">Anas_00882</name>
</gene>
<evidence type="ECO:0000313" key="4">
    <source>
        <dbReference type="EMBL" id="KAB7505943.1"/>
    </source>
</evidence>
<keyword evidence="2" id="KW-0106">Calcium</keyword>
<feature type="domain" description="C2" evidence="3">
    <location>
        <begin position="4"/>
        <end position="126"/>
    </location>
</feature>
<reference evidence="4 5" key="1">
    <citation type="journal article" date="2019" name="PLoS Biol.">
        <title>Sex chromosomes control vertical transmission of feminizing Wolbachia symbionts in an isopod.</title>
        <authorList>
            <person name="Becking T."/>
            <person name="Chebbi M.A."/>
            <person name="Giraud I."/>
            <person name="Moumen B."/>
            <person name="Laverre T."/>
            <person name="Caubet Y."/>
            <person name="Peccoud J."/>
            <person name="Gilbert C."/>
            <person name="Cordaux R."/>
        </authorList>
    </citation>
    <scope>NUCLEOTIDE SEQUENCE [LARGE SCALE GENOMIC DNA]</scope>
    <source>
        <strain evidence="4">ANa2</strain>
        <tissue evidence="4">Whole body excluding digestive tract and cuticle</tissue>
    </source>
</reference>
<evidence type="ECO:0000256" key="2">
    <source>
        <dbReference type="ARBA" id="ARBA00022837"/>
    </source>
</evidence>
<evidence type="ECO:0000256" key="1">
    <source>
        <dbReference type="ARBA" id="ARBA00022723"/>
    </source>
</evidence>
<dbReference type="InterPro" id="IPR035892">
    <property type="entry name" value="C2_domain_sf"/>
</dbReference>
<dbReference type="GO" id="GO:0046872">
    <property type="term" value="F:metal ion binding"/>
    <property type="evidence" value="ECO:0007669"/>
    <property type="project" value="UniProtKB-KW"/>
</dbReference>
<comment type="caution">
    <text evidence="4">The sequence shown here is derived from an EMBL/GenBank/DDBJ whole genome shotgun (WGS) entry which is preliminary data.</text>
</comment>
<dbReference type="PROSITE" id="PS50004">
    <property type="entry name" value="C2"/>
    <property type="match status" value="1"/>
</dbReference>
<proteinExistence type="predicted"/>
<dbReference type="SMART" id="SM00239">
    <property type="entry name" value="C2"/>
    <property type="match status" value="1"/>
</dbReference>
<sequence>MIKSIANVSLIADGRMSEASNASHLHQLSITTVSADLSEISTIFKKPSAYVEILVDGISQKKTQHVKHDAHPKWQETFTFLVTRDSVLLFRVNDHHTLLRDTVVGEAKINLSEILGKYDGKLDAVSLSLPLYPAPNSTTTYATGKVLVEVNDYFITFW</sequence>
<keyword evidence="5" id="KW-1185">Reference proteome</keyword>
<evidence type="ECO:0000259" key="3">
    <source>
        <dbReference type="PROSITE" id="PS50004"/>
    </source>
</evidence>
<organism evidence="4 5">
    <name type="scientific">Armadillidium nasatum</name>
    <dbReference type="NCBI Taxonomy" id="96803"/>
    <lineage>
        <taxon>Eukaryota</taxon>
        <taxon>Metazoa</taxon>
        <taxon>Ecdysozoa</taxon>
        <taxon>Arthropoda</taxon>
        <taxon>Crustacea</taxon>
        <taxon>Multicrustacea</taxon>
        <taxon>Malacostraca</taxon>
        <taxon>Eumalacostraca</taxon>
        <taxon>Peracarida</taxon>
        <taxon>Isopoda</taxon>
        <taxon>Oniscidea</taxon>
        <taxon>Crinocheta</taxon>
        <taxon>Armadillidiidae</taxon>
        <taxon>Armadillidium</taxon>
    </lineage>
</organism>
<dbReference type="EMBL" id="SEYY01001053">
    <property type="protein sequence ID" value="KAB7505943.1"/>
    <property type="molecule type" value="Genomic_DNA"/>
</dbReference>
<dbReference type="OrthoDB" id="423283at2759"/>
<dbReference type="Pfam" id="PF00168">
    <property type="entry name" value="C2"/>
    <property type="match status" value="1"/>
</dbReference>
<keyword evidence="1" id="KW-0479">Metal-binding</keyword>
<dbReference type="Gene3D" id="2.60.40.150">
    <property type="entry name" value="C2 domain"/>
    <property type="match status" value="1"/>
</dbReference>
<accession>A0A5N5TH27</accession>
<dbReference type="PANTHER" id="PTHR46502">
    <property type="entry name" value="C2 DOMAIN-CONTAINING"/>
    <property type="match status" value="1"/>
</dbReference>
<dbReference type="InterPro" id="IPR000008">
    <property type="entry name" value="C2_dom"/>
</dbReference>
<evidence type="ECO:0000313" key="5">
    <source>
        <dbReference type="Proteomes" id="UP000326759"/>
    </source>
</evidence>
<dbReference type="AlphaFoldDB" id="A0A5N5TH27"/>
<protein>
    <recommendedName>
        <fullName evidence="3">C2 domain-containing protein</fullName>
    </recommendedName>
</protein>
<dbReference type="SUPFAM" id="SSF49562">
    <property type="entry name" value="C2 domain (Calcium/lipid-binding domain, CaLB)"/>
    <property type="match status" value="1"/>
</dbReference>
<dbReference type="Proteomes" id="UP000326759">
    <property type="component" value="Unassembled WGS sequence"/>
</dbReference>
<name>A0A5N5TH27_9CRUS</name>